<protein>
    <recommendedName>
        <fullName evidence="2">DUF3298 domain-containing protein</fullName>
    </recommendedName>
</protein>
<evidence type="ECO:0000313" key="4">
    <source>
        <dbReference type="Proteomes" id="UP000060132"/>
    </source>
</evidence>
<dbReference type="RefSeq" id="WP_010944242.1">
    <property type="nucleotide sequence ID" value="NZ_CP011218.1"/>
</dbReference>
<dbReference type="Gene3D" id="3.30.565.40">
    <property type="entry name" value="Fervidobacterium nodosum Rt17-B1 like"/>
    <property type="match status" value="1"/>
</dbReference>
<dbReference type="PROSITE" id="PS51257">
    <property type="entry name" value="PROKAR_LIPOPROTEIN"/>
    <property type="match status" value="1"/>
</dbReference>
<name>A0AAC8UBJ2_HAEDC</name>
<dbReference type="InterPro" id="IPR037126">
    <property type="entry name" value="PdaC/RsiV-like_sf"/>
</dbReference>
<evidence type="ECO:0000256" key="1">
    <source>
        <dbReference type="SAM" id="Coils"/>
    </source>
</evidence>
<evidence type="ECO:0000259" key="2">
    <source>
        <dbReference type="Pfam" id="PF11738"/>
    </source>
</evidence>
<accession>A0AAC8UBJ2</accession>
<dbReference type="AlphaFoldDB" id="A0AAC8UBJ2"/>
<organism evidence="3 4">
    <name type="scientific">Haemophilus ducreyi</name>
    <dbReference type="NCBI Taxonomy" id="730"/>
    <lineage>
        <taxon>Bacteria</taxon>
        <taxon>Pseudomonadati</taxon>
        <taxon>Pseudomonadota</taxon>
        <taxon>Gammaproteobacteria</taxon>
        <taxon>Pasteurellales</taxon>
        <taxon>Pasteurellaceae</taxon>
        <taxon>Haemophilus</taxon>
    </lineage>
</organism>
<dbReference type="InterPro" id="IPR021729">
    <property type="entry name" value="DUF3298"/>
</dbReference>
<reference evidence="3 4" key="1">
    <citation type="journal article" date="2015" name="PLoS Negl. Trop. Dis.">
        <title>Haemophilus ducreyi Cutaneous Ulcer Strains Are Nearly Identical to Class I Genital Ulcer Strains.</title>
        <authorList>
            <person name="Gangaiah D."/>
            <person name="Webb K.M."/>
            <person name="Humphreys T.L."/>
            <person name="Fortney K.R."/>
            <person name="Toh E."/>
            <person name="Tai A."/>
            <person name="Katz S.S."/>
            <person name="Pillay A."/>
            <person name="Chen C.Y."/>
            <person name="Roberts S.A."/>
            <person name="Munson R.S.Jr."/>
            <person name="Spinola S.M."/>
        </authorList>
    </citation>
    <scope>NUCLEOTIDE SEQUENCE [LARGE SCALE GENOMIC DNA]</scope>
    <source>
        <strain evidence="4">CLU2</strain>
    </source>
</reference>
<dbReference type="Proteomes" id="UP000060132">
    <property type="component" value="Chromosome"/>
</dbReference>
<keyword evidence="1" id="KW-0175">Coiled coil</keyword>
<evidence type="ECO:0000313" key="3">
    <source>
        <dbReference type="EMBL" id="AKO31772.1"/>
    </source>
</evidence>
<feature type="domain" description="DUF3298" evidence="2">
    <location>
        <begin position="228"/>
        <end position="304"/>
    </location>
</feature>
<dbReference type="OMA" id="TLLWEQY"/>
<proteinExistence type="predicted"/>
<dbReference type="Gene3D" id="3.90.640.20">
    <property type="entry name" value="Heat-shock cognate protein, ATPase"/>
    <property type="match status" value="1"/>
</dbReference>
<sequence>MQKSTLAAVLASVLFLSACDDKKKAILAEKLHQSERRVVELKQALLESQQMLRQLKAHFVQTEQGEVPSLVVEIYPFFEKSDRIKFEMNANQSALYPISSAEQHYFVSLASTGFSWLDNLLAKQILMRYAKTPVDQPASIDINHIDGDELARLHAVLARDYAENLATLKEGVTLGISSTAETIYLGQRHNIVTFSQNYDEYTGGAHNNYYTKYLNIDVNNKRIILLEDLLAKAKQVALKALLWKYYVQMRSTKVVEQPTTFISESDFYIAEDFLFTDDGIKFIYPPYALGPFSEGEISLTVPWNEVNSLLNLAYQRTPKDGYGLAPVFELVE</sequence>
<feature type="coiled-coil region" evidence="1">
    <location>
        <begin position="24"/>
        <end position="58"/>
    </location>
</feature>
<gene>
    <name evidence="3" type="ORF">RZ57_00730</name>
</gene>
<dbReference type="EMBL" id="CP011219">
    <property type="protein sequence ID" value="AKO31772.1"/>
    <property type="molecule type" value="Genomic_DNA"/>
</dbReference>
<dbReference type="Pfam" id="PF11738">
    <property type="entry name" value="DUF3298"/>
    <property type="match status" value="1"/>
</dbReference>